<dbReference type="InterPro" id="IPR013763">
    <property type="entry name" value="Cyclin-like_dom"/>
</dbReference>
<dbReference type="CDD" id="cd20537">
    <property type="entry name" value="CYCLIN_CCNO-like_rpt2"/>
    <property type="match status" value="1"/>
</dbReference>
<name>A0AAU9I8Y6_9CILI</name>
<reference evidence="22" key="1">
    <citation type="submission" date="2021-09" db="EMBL/GenBank/DDBJ databases">
        <authorList>
            <consortium name="AG Swart"/>
            <person name="Singh M."/>
            <person name="Singh A."/>
            <person name="Seah K."/>
            <person name="Emmerich C."/>
        </authorList>
    </citation>
    <scope>NUCLEOTIDE SEQUENCE</scope>
    <source>
        <strain evidence="22">ATCC30299</strain>
    </source>
</reference>
<dbReference type="InterPro" id="IPR001810">
    <property type="entry name" value="F-box_dom"/>
</dbReference>
<dbReference type="PROSITE" id="PS50181">
    <property type="entry name" value="FBOX"/>
    <property type="match status" value="1"/>
</dbReference>
<keyword evidence="9" id="KW-0547">Nucleotide-binding</keyword>
<dbReference type="SMART" id="SM00385">
    <property type="entry name" value="CYCLIN"/>
    <property type="match status" value="2"/>
</dbReference>
<dbReference type="Gene3D" id="1.10.510.10">
    <property type="entry name" value="Transferase(Phosphotransferase) domain 1"/>
    <property type="match status" value="1"/>
</dbReference>
<dbReference type="SMART" id="SM01332">
    <property type="entry name" value="Cyclin_C"/>
    <property type="match status" value="1"/>
</dbReference>
<evidence type="ECO:0000256" key="19">
    <source>
        <dbReference type="ARBA" id="ARBA00042858"/>
    </source>
</evidence>
<dbReference type="Pfam" id="PF00134">
    <property type="entry name" value="Cyclin_N"/>
    <property type="match status" value="1"/>
</dbReference>
<keyword evidence="6" id="KW-0723">Serine/threonine-protein kinase</keyword>
<dbReference type="PROSITE" id="PS00292">
    <property type="entry name" value="CYCLINS"/>
    <property type="match status" value="1"/>
</dbReference>
<evidence type="ECO:0000313" key="23">
    <source>
        <dbReference type="Proteomes" id="UP001162131"/>
    </source>
</evidence>
<dbReference type="InterPro" id="IPR004367">
    <property type="entry name" value="Cyclin_C-dom"/>
</dbReference>
<evidence type="ECO:0000256" key="12">
    <source>
        <dbReference type="ARBA" id="ARBA00022840"/>
    </source>
</evidence>
<gene>
    <name evidence="22" type="ORF">BSTOLATCC_MIC3842</name>
</gene>
<sequence>MKKEGLRGNYRLLKRKPKQRECLSELSLNNIENRSQQKGKEITQKKCFRPFDALPTEILIYIFDFFSAKDLVMKIQLVSKLWRQLANTPMLWKNLESKQIEMKWMVRCIKCLVERRSKGKLFRGILRSLDAPVMLRKVYLDVTNAGYDDGVPTSLLREISYLSELSHPNVVKLIGGEVSGKVVYICTDYEEYNLKEYIKTSTSDKNKISNENVRDLIRQLFVGLQYIHNKGIVHRNLKPDNILISGSGTVKIADFTLSRLTSIPHGQYTPEDPKERDRSGREARRLWYRAPELLFRKDIYGFEVDVWTVGCLMAELITGQALFNGESEIEQLFKIFKVTGVPSDIYPIQAKSFPSWTPINFPDVIALKNSKTFKNVFAKLVPAREQIFTVLREMGKIIGEDGLDLLQKCLDPNPATRITAAKALSHPFLASQSPQILCPSFEFEIPNYIAQLHALESELLPSNYLNSQSNISHSMRSILIDWLIDVSVHFEVNDETLHLAVSYIDRVLGKLAIDRSKLQLVGVTCMKIADVFHERSKEYYRQENSIEYAYITADEYSPSQVVTMEKDILNLLKFRLLSPTILFFMKAYQSLLNVDQETYRIAQYLSDLMLLSYDSIFCAPSLLASAILYISCAFTQRFVEFQDKKLFFPKYSNEEFEHAVQHVKEIWLEARSNPQYTRLESINHKYQDINPKSLWPPTLLFENWIYS</sequence>
<dbReference type="SUPFAM" id="SSF81383">
    <property type="entry name" value="F-box domain"/>
    <property type="match status" value="1"/>
</dbReference>
<comment type="similarity">
    <text evidence="3">Belongs to the cyclin family. Cyclin AB subfamily.</text>
</comment>
<evidence type="ECO:0000259" key="21">
    <source>
        <dbReference type="PROSITE" id="PS50181"/>
    </source>
</evidence>
<evidence type="ECO:0000256" key="18">
    <source>
        <dbReference type="ARBA" id="ARBA00041902"/>
    </source>
</evidence>
<dbReference type="Pfam" id="PF12937">
    <property type="entry name" value="F-box-like"/>
    <property type="match status" value="1"/>
</dbReference>
<dbReference type="GO" id="GO:0051301">
    <property type="term" value="P:cell division"/>
    <property type="evidence" value="ECO:0007669"/>
    <property type="project" value="UniProtKB-KW"/>
</dbReference>
<dbReference type="InterPro" id="IPR006671">
    <property type="entry name" value="Cyclin_N"/>
</dbReference>
<comment type="subunit">
    <text evidence="16">May form a complex composed of at least the catalytic subunit CRK2 and a cyclin.</text>
</comment>
<dbReference type="GO" id="GO:0005524">
    <property type="term" value="F:ATP binding"/>
    <property type="evidence" value="ECO:0007669"/>
    <property type="project" value="UniProtKB-KW"/>
</dbReference>
<evidence type="ECO:0000256" key="8">
    <source>
        <dbReference type="ARBA" id="ARBA00022679"/>
    </source>
</evidence>
<evidence type="ECO:0000313" key="22">
    <source>
        <dbReference type="EMBL" id="CAG9311554.1"/>
    </source>
</evidence>
<dbReference type="FunFam" id="1.10.472.10:FF:000001">
    <property type="entry name" value="G2/mitotic-specific cyclin"/>
    <property type="match status" value="1"/>
</dbReference>
<evidence type="ECO:0000256" key="15">
    <source>
        <dbReference type="ARBA" id="ARBA00023306"/>
    </source>
</evidence>
<dbReference type="GO" id="GO:0005634">
    <property type="term" value="C:nucleus"/>
    <property type="evidence" value="ECO:0007669"/>
    <property type="project" value="TreeGrafter"/>
</dbReference>
<evidence type="ECO:0000256" key="7">
    <source>
        <dbReference type="ARBA" id="ARBA00022618"/>
    </source>
</evidence>
<keyword evidence="10" id="KW-0498">Mitosis</keyword>
<comment type="subcellular location">
    <subcellularLocation>
        <location evidence="1">Cytoplasm</location>
        <location evidence="1">Cytoskeleton</location>
        <location evidence="1">Microtubule organizing center</location>
        <location evidence="1">Centrosome</location>
        <location evidence="1">Centriole</location>
    </subcellularLocation>
    <subcellularLocation>
        <location evidence="2">Cytoplasm</location>
        <location evidence="2">Perinuclear region</location>
    </subcellularLocation>
</comment>
<dbReference type="Proteomes" id="UP001162131">
    <property type="component" value="Unassembled WGS sequence"/>
</dbReference>
<keyword evidence="12" id="KW-0067">ATP-binding</keyword>
<dbReference type="InterPro" id="IPR048258">
    <property type="entry name" value="Cyclins_cyclin-box"/>
</dbReference>
<dbReference type="SUPFAM" id="SSF47954">
    <property type="entry name" value="Cyclin-like"/>
    <property type="match status" value="2"/>
</dbReference>
<dbReference type="InterPro" id="IPR000719">
    <property type="entry name" value="Prot_kinase_dom"/>
</dbReference>
<dbReference type="EMBL" id="CAJZBQ010000004">
    <property type="protein sequence ID" value="CAG9311554.1"/>
    <property type="molecule type" value="Genomic_DNA"/>
</dbReference>
<dbReference type="SUPFAM" id="SSF56112">
    <property type="entry name" value="Protein kinase-like (PK-like)"/>
    <property type="match status" value="1"/>
</dbReference>
<evidence type="ECO:0000259" key="20">
    <source>
        <dbReference type="PROSITE" id="PS50011"/>
    </source>
</evidence>
<evidence type="ECO:0000256" key="17">
    <source>
        <dbReference type="ARBA" id="ARBA00039612"/>
    </source>
</evidence>
<dbReference type="InterPro" id="IPR036915">
    <property type="entry name" value="Cyclin-like_sf"/>
</dbReference>
<dbReference type="GO" id="GO:0048471">
    <property type="term" value="C:perinuclear region of cytoplasm"/>
    <property type="evidence" value="ECO:0007669"/>
    <property type="project" value="UniProtKB-SubCell"/>
</dbReference>
<evidence type="ECO:0000256" key="4">
    <source>
        <dbReference type="ARBA" id="ARBA00019493"/>
    </source>
</evidence>
<keyword evidence="5" id="KW-0963">Cytoplasm</keyword>
<dbReference type="PROSITE" id="PS50011">
    <property type="entry name" value="PROTEIN_KINASE_DOM"/>
    <property type="match status" value="1"/>
</dbReference>
<evidence type="ECO:0000256" key="6">
    <source>
        <dbReference type="ARBA" id="ARBA00022527"/>
    </source>
</evidence>
<dbReference type="GO" id="GO:0005814">
    <property type="term" value="C:centriole"/>
    <property type="evidence" value="ECO:0007669"/>
    <property type="project" value="UniProtKB-SubCell"/>
</dbReference>
<dbReference type="InterPro" id="IPR036047">
    <property type="entry name" value="F-box-like_dom_sf"/>
</dbReference>
<dbReference type="FunFam" id="1.10.510.10:FF:000624">
    <property type="entry name" value="Mitogen-activated protein kinase"/>
    <property type="match status" value="1"/>
</dbReference>
<protein>
    <recommendedName>
        <fullName evidence="4">Cyclin-F</fullName>
    </recommendedName>
    <alternativeName>
        <fullName evidence="18">Cell division control protein 2 homolog</fullName>
    </alternativeName>
    <alternativeName>
        <fullName evidence="17">Cyclin-dependent kinase 2 homolog</fullName>
    </alternativeName>
    <alternativeName>
        <fullName evidence="19">cdc2-related kinase 2</fullName>
    </alternativeName>
</protein>
<keyword evidence="14" id="KW-0206">Cytoskeleton</keyword>
<dbReference type="Pfam" id="PF02984">
    <property type="entry name" value="Cyclin_C"/>
    <property type="match status" value="1"/>
</dbReference>
<evidence type="ECO:0000256" key="14">
    <source>
        <dbReference type="ARBA" id="ARBA00023212"/>
    </source>
</evidence>
<keyword evidence="13" id="KW-0195">Cyclin</keyword>
<dbReference type="Gene3D" id="1.10.472.10">
    <property type="entry name" value="Cyclin-like"/>
    <property type="match status" value="2"/>
</dbReference>
<evidence type="ECO:0000256" key="13">
    <source>
        <dbReference type="ARBA" id="ARBA00023127"/>
    </source>
</evidence>
<evidence type="ECO:0000256" key="16">
    <source>
        <dbReference type="ARBA" id="ARBA00038543"/>
    </source>
</evidence>
<evidence type="ECO:0000256" key="9">
    <source>
        <dbReference type="ARBA" id="ARBA00022741"/>
    </source>
</evidence>
<evidence type="ECO:0000256" key="3">
    <source>
        <dbReference type="ARBA" id="ARBA00006955"/>
    </source>
</evidence>
<comment type="caution">
    <text evidence="22">The sequence shown here is derived from an EMBL/GenBank/DDBJ whole genome shotgun (WGS) entry which is preliminary data.</text>
</comment>
<evidence type="ECO:0000256" key="2">
    <source>
        <dbReference type="ARBA" id="ARBA00004556"/>
    </source>
</evidence>
<dbReference type="Pfam" id="PF00069">
    <property type="entry name" value="Pkinase"/>
    <property type="match status" value="1"/>
</dbReference>
<keyword evidence="23" id="KW-1185">Reference proteome</keyword>
<evidence type="ECO:0000256" key="1">
    <source>
        <dbReference type="ARBA" id="ARBA00004114"/>
    </source>
</evidence>
<feature type="domain" description="F-box" evidence="21">
    <location>
        <begin position="48"/>
        <end position="95"/>
    </location>
</feature>
<keyword evidence="8" id="KW-0808">Transferase</keyword>
<keyword evidence="11" id="KW-0418">Kinase</keyword>
<evidence type="ECO:0000256" key="5">
    <source>
        <dbReference type="ARBA" id="ARBA00022490"/>
    </source>
</evidence>
<dbReference type="GO" id="GO:0004674">
    <property type="term" value="F:protein serine/threonine kinase activity"/>
    <property type="evidence" value="ECO:0007669"/>
    <property type="project" value="UniProtKB-KW"/>
</dbReference>
<dbReference type="Gene3D" id="1.20.1280.50">
    <property type="match status" value="1"/>
</dbReference>
<dbReference type="PANTHER" id="PTHR24056">
    <property type="entry name" value="CELL DIVISION PROTEIN KINASE"/>
    <property type="match status" value="1"/>
</dbReference>
<keyword evidence="7" id="KW-0132">Cell division</keyword>
<feature type="domain" description="Protein kinase" evidence="20">
    <location>
        <begin position="107"/>
        <end position="429"/>
    </location>
</feature>
<proteinExistence type="inferred from homology"/>
<dbReference type="AlphaFoldDB" id="A0AAU9I8Y6"/>
<dbReference type="InterPro" id="IPR011009">
    <property type="entry name" value="Kinase-like_dom_sf"/>
</dbReference>
<dbReference type="Gene3D" id="3.30.200.20">
    <property type="entry name" value="Phosphorylase Kinase, domain 1"/>
    <property type="match status" value="1"/>
</dbReference>
<keyword evidence="15" id="KW-0131">Cell cycle</keyword>
<evidence type="ECO:0000256" key="10">
    <source>
        <dbReference type="ARBA" id="ARBA00022776"/>
    </source>
</evidence>
<dbReference type="InterPro" id="IPR050108">
    <property type="entry name" value="CDK"/>
</dbReference>
<evidence type="ECO:0000256" key="11">
    <source>
        <dbReference type="ARBA" id="ARBA00022777"/>
    </source>
</evidence>
<accession>A0AAU9I8Y6</accession>
<organism evidence="22 23">
    <name type="scientific">Blepharisma stoltei</name>
    <dbReference type="NCBI Taxonomy" id="1481888"/>
    <lineage>
        <taxon>Eukaryota</taxon>
        <taxon>Sar</taxon>
        <taxon>Alveolata</taxon>
        <taxon>Ciliophora</taxon>
        <taxon>Postciliodesmatophora</taxon>
        <taxon>Heterotrichea</taxon>
        <taxon>Heterotrichida</taxon>
        <taxon>Blepharismidae</taxon>
        <taxon>Blepharisma</taxon>
    </lineage>
</organism>
<dbReference type="SMART" id="SM00256">
    <property type="entry name" value="FBOX"/>
    <property type="match status" value="1"/>
</dbReference>